<evidence type="ECO:0000313" key="4">
    <source>
        <dbReference type="EMBL" id="MZS90273.1"/>
    </source>
</evidence>
<dbReference type="InterPro" id="IPR019489">
    <property type="entry name" value="Clp_ATPase_C"/>
</dbReference>
<organism evidence="4 5">
    <name type="scientific">Blautia wexlerae</name>
    <dbReference type="NCBI Taxonomy" id="418240"/>
    <lineage>
        <taxon>Bacteria</taxon>
        <taxon>Bacillati</taxon>
        <taxon>Bacillota</taxon>
        <taxon>Clostridia</taxon>
        <taxon>Lachnospirales</taxon>
        <taxon>Lachnospiraceae</taxon>
        <taxon>Blautia</taxon>
    </lineage>
</organism>
<dbReference type="Gene3D" id="1.10.8.60">
    <property type="match status" value="1"/>
</dbReference>
<keyword evidence="2" id="KW-0067">ATP-binding</keyword>
<dbReference type="Proteomes" id="UP000477156">
    <property type="component" value="Unassembled WGS sequence"/>
</dbReference>
<reference evidence="4 5" key="1">
    <citation type="journal article" date="2019" name="Nat. Med.">
        <title>A library of human gut bacterial isolates paired with longitudinal multiomics data enables mechanistic microbiome research.</title>
        <authorList>
            <person name="Poyet M."/>
            <person name="Groussin M."/>
            <person name="Gibbons S.M."/>
            <person name="Avila-Pacheco J."/>
            <person name="Jiang X."/>
            <person name="Kearney S.M."/>
            <person name="Perrotta A.R."/>
            <person name="Berdy B."/>
            <person name="Zhao S."/>
            <person name="Lieberman T.D."/>
            <person name="Swanson P.K."/>
            <person name="Smith M."/>
            <person name="Roesemann S."/>
            <person name="Alexander J.E."/>
            <person name="Rich S.A."/>
            <person name="Livny J."/>
            <person name="Vlamakis H."/>
            <person name="Clish C."/>
            <person name="Bullock K."/>
            <person name="Deik A."/>
            <person name="Scott J."/>
            <person name="Pierce K.A."/>
            <person name="Xavier R.J."/>
            <person name="Alm E.J."/>
        </authorList>
    </citation>
    <scope>NUCLEOTIDE SEQUENCE [LARGE SCALE GENOMIC DNA]</scope>
    <source>
        <strain evidence="4 5">BIOML-A12</strain>
    </source>
</reference>
<keyword evidence="1" id="KW-0547">Nucleotide-binding</keyword>
<evidence type="ECO:0000256" key="2">
    <source>
        <dbReference type="ARBA" id="ARBA00022840"/>
    </source>
</evidence>
<dbReference type="Pfam" id="PF10431">
    <property type="entry name" value="ClpB_D2-small"/>
    <property type="match status" value="1"/>
</dbReference>
<dbReference type="GO" id="GO:0005524">
    <property type="term" value="F:ATP binding"/>
    <property type="evidence" value="ECO:0007669"/>
    <property type="project" value="UniProtKB-KW"/>
</dbReference>
<evidence type="ECO:0000259" key="3">
    <source>
        <dbReference type="SMART" id="SM01086"/>
    </source>
</evidence>
<dbReference type="PANTHER" id="PTHR48102:SF7">
    <property type="entry name" value="ATP-DEPENDENT CLP PROTEASE ATP-BINDING SUBUNIT CLPX-LIKE, MITOCHONDRIAL"/>
    <property type="match status" value="1"/>
</dbReference>
<proteinExistence type="predicted"/>
<evidence type="ECO:0000313" key="5">
    <source>
        <dbReference type="Proteomes" id="UP000477156"/>
    </source>
</evidence>
<name>A0A6L8XYH6_9FIRM</name>
<feature type="domain" description="Clp ATPase C-terminal" evidence="3">
    <location>
        <begin position="242"/>
        <end position="333"/>
    </location>
</feature>
<dbReference type="GO" id="GO:0016887">
    <property type="term" value="F:ATP hydrolysis activity"/>
    <property type="evidence" value="ECO:0007669"/>
    <property type="project" value="InterPro"/>
</dbReference>
<dbReference type="GO" id="GO:0051603">
    <property type="term" value="P:proteolysis involved in protein catabolic process"/>
    <property type="evidence" value="ECO:0007669"/>
    <property type="project" value="TreeGrafter"/>
</dbReference>
<dbReference type="InterPro" id="IPR027417">
    <property type="entry name" value="P-loop_NTPase"/>
</dbReference>
<dbReference type="InterPro" id="IPR050052">
    <property type="entry name" value="ATP-dep_Clp_protease_ClpX"/>
</dbReference>
<dbReference type="PANTHER" id="PTHR48102">
    <property type="entry name" value="ATP-DEPENDENT CLP PROTEASE ATP-BINDING SUBUNIT CLPX-LIKE, MITOCHONDRIAL-RELATED"/>
    <property type="match status" value="1"/>
</dbReference>
<evidence type="ECO:0000256" key="1">
    <source>
        <dbReference type="ARBA" id="ARBA00022741"/>
    </source>
</evidence>
<gene>
    <name evidence="4" type="ORF">GT712_14635</name>
</gene>
<dbReference type="SMART" id="SM01086">
    <property type="entry name" value="ClpB_D2-small"/>
    <property type="match status" value="1"/>
</dbReference>
<comment type="caution">
    <text evidence="4">The sequence shown here is derived from an EMBL/GenBank/DDBJ whole genome shotgun (WGS) entry which is preliminary data.</text>
</comment>
<dbReference type="InterPro" id="IPR003959">
    <property type="entry name" value="ATPase_AAA_core"/>
</dbReference>
<dbReference type="Gene3D" id="3.40.50.300">
    <property type="entry name" value="P-loop containing nucleotide triphosphate hydrolases"/>
    <property type="match status" value="1"/>
</dbReference>
<dbReference type="SUPFAM" id="SSF52540">
    <property type="entry name" value="P-loop containing nucleoside triphosphate hydrolases"/>
    <property type="match status" value="1"/>
</dbReference>
<sequence length="363" mass="40678">MMNITPDRIYEAVAQTIKGQDEYVKTLATLAWLQMLRYKNRKVNNRADGKINALVIGASGTGKTATVKAVSEYVKLSVFVADITSYTGTGWKGRDLNEMIEELLVLNNYDTEKTSYSIVALDEFDKLFHSQITEDSSFSVISNLLKFIEGVTVTVKTKDNKDYTINTENMLFLCMGAFDGLEDIIKKRIQPDNVIGFCTTEQEETADNNNILKQVTEEDLINYGASSQIVGRMNTICVLNSLTQETLQEIITQSHNSPIKSLNRLINTTQNVKISITDSATQAIANEAIQKDTGARSLYNTIYTLLIPYIYRVPSQNIDELQIDTDESSTLYVKEVRQQGGRCLLCGVDIADITVTEPYIDYK</sequence>
<dbReference type="EMBL" id="WWVF01000032">
    <property type="protein sequence ID" value="MZS90273.1"/>
    <property type="molecule type" value="Genomic_DNA"/>
</dbReference>
<dbReference type="RefSeq" id="WP_055059468.1">
    <property type="nucleotide sequence ID" value="NZ_JAAIPG010000002.1"/>
</dbReference>
<accession>A0A6L8XYH6</accession>
<dbReference type="Pfam" id="PF07724">
    <property type="entry name" value="AAA_2"/>
    <property type="match status" value="1"/>
</dbReference>
<dbReference type="AlphaFoldDB" id="A0A6L8XYH6"/>
<protein>
    <submittedName>
        <fullName evidence="4">AAA domain-containing protein</fullName>
    </submittedName>
</protein>